<reference evidence="1 2" key="1">
    <citation type="submission" date="2020-05" db="EMBL/GenBank/DDBJ databases">
        <authorList>
            <person name="Campoy J."/>
            <person name="Schneeberger K."/>
            <person name="Spophaly S."/>
        </authorList>
    </citation>
    <scope>NUCLEOTIDE SEQUENCE [LARGE SCALE GENOMIC DNA]</scope>
    <source>
        <strain evidence="1">PruArmRojPasFocal</strain>
    </source>
</reference>
<evidence type="ECO:0000313" key="1">
    <source>
        <dbReference type="EMBL" id="CAB4277319.1"/>
    </source>
</evidence>
<organism evidence="1 2">
    <name type="scientific">Prunus armeniaca</name>
    <name type="common">Apricot</name>
    <name type="synonym">Armeniaca vulgaris</name>
    <dbReference type="NCBI Taxonomy" id="36596"/>
    <lineage>
        <taxon>Eukaryota</taxon>
        <taxon>Viridiplantae</taxon>
        <taxon>Streptophyta</taxon>
        <taxon>Embryophyta</taxon>
        <taxon>Tracheophyta</taxon>
        <taxon>Spermatophyta</taxon>
        <taxon>Magnoliopsida</taxon>
        <taxon>eudicotyledons</taxon>
        <taxon>Gunneridae</taxon>
        <taxon>Pentapetalae</taxon>
        <taxon>rosids</taxon>
        <taxon>fabids</taxon>
        <taxon>Rosales</taxon>
        <taxon>Rosaceae</taxon>
        <taxon>Amygdaloideae</taxon>
        <taxon>Amygdaleae</taxon>
        <taxon>Prunus</taxon>
    </lineage>
</organism>
<gene>
    <name evidence="1" type="ORF">CURHAP_LOCUS26908</name>
</gene>
<evidence type="ECO:0000313" key="2">
    <source>
        <dbReference type="Proteomes" id="UP000507222"/>
    </source>
</evidence>
<dbReference type="AlphaFoldDB" id="A0A6J5ULE5"/>
<dbReference type="Proteomes" id="UP000507222">
    <property type="component" value="Unassembled WGS sequence"/>
</dbReference>
<proteinExistence type="predicted"/>
<sequence>MSGIDNNGPLALLGTNQLLKGEGNLGQQKASCHVSTMCKHSLLIMNRVPCKGKIVGGSRGPFLLRGAIIY</sequence>
<protein>
    <submittedName>
        <fullName evidence="1">Uncharacterized protein</fullName>
    </submittedName>
</protein>
<accession>A0A6J5ULE5</accession>
<dbReference type="EMBL" id="CAEKDK010000004">
    <property type="protein sequence ID" value="CAB4277319.1"/>
    <property type="molecule type" value="Genomic_DNA"/>
</dbReference>
<name>A0A6J5ULE5_PRUAR</name>